<name>A0A7Y0FHY8_9FLAO</name>
<dbReference type="AlphaFoldDB" id="A0A7Y0FHY8"/>
<evidence type="ECO:0000313" key="1">
    <source>
        <dbReference type="EMBL" id="NML56652.1"/>
    </source>
</evidence>
<dbReference type="InterPro" id="IPR016181">
    <property type="entry name" value="Acyl_CoA_acyltransferase"/>
</dbReference>
<evidence type="ECO:0000313" key="2">
    <source>
        <dbReference type="Proteomes" id="UP000552615"/>
    </source>
</evidence>
<sequence length="32" mass="3761">MKEMTGFTKVDVNAQNPLAHRFYENMGFRKIS</sequence>
<protein>
    <submittedName>
        <fullName evidence="1">Uncharacterized protein</fullName>
    </submittedName>
</protein>
<proteinExistence type="predicted"/>
<organism evidence="1 2">
    <name type="scientific">Chryseobacterium cheonjiense</name>
    <dbReference type="NCBI Taxonomy" id="2728845"/>
    <lineage>
        <taxon>Bacteria</taxon>
        <taxon>Pseudomonadati</taxon>
        <taxon>Bacteroidota</taxon>
        <taxon>Flavobacteriia</taxon>
        <taxon>Flavobacteriales</taxon>
        <taxon>Weeksellaceae</taxon>
        <taxon>Chryseobacterium group</taxon>
        <taxon>Chryseobacterium</taxon>
    </lineage>
</organism>
<dbReference type="EMBL" id="JABBGF010000001">
    <property type="protein sequence ID" value="NML56652.1"/>
    <property type="molecule type" value="Genomic_DNA"/>
</dbReference>
<dbReference type="SUPFAM" id="SSF55729">
    <property type="entry name" value="Acyl-CoA N-acyltransferases (Nat)"/>
    <property type="match status" value="1"/>
</dbReference>
<reference evidence="1 2" key="1">
    <citation type="submission" date="2020-04" db="EMBL/GenBank/DDBJ databases">
        <title>Chryseobacterium sp. RJ-7-14 sp. nov., isolated from Jeju soil.</title>
        <authorList>
            <person name="Dahal R.H."/>
            <person name="Chaudhary D.K."/>
        </authorList>
    </citation>
    <scope>NUCLEOTIDE SEQUENCE [LARGE SCALE GENOMIC DNA]</scope>
    <source>
        <strain evidence="1 2">RJ-7-14</strain>
    </source>
</reference>
<comment type="caution">
    <text evidence="1">The sequence shown here is derived from an EMBL/GenBank/DDBJ whole genome shotgun (WGS) entry which is preliminary data.</text>
</comment>
<gene>
    <name evidence="1" type="ORF">HHL20_04765</name>
</gene>
<accession>A0A7Y0FHY8</accession>
<dbReference type="Gene3D" id="3.40.630.30">
    <property type="match status" value="1"/>
</dbReference>
<keyword evidence="2" id="KW-1185">Reference proteome</keyword>
<dbReference type="Proteomes" id="UP000552615">
    <property type="component" value="Unassembled WGS sequence"/>
</dbReference>